<feature type="domain" description="HTH crp-type" evidence="6">
    <location>
        <begin position="137"/>
        <end position="209"/>
    </location>
</feature>
<evidence type="ECO:0000313" key="7">
    <source>
        <dbReference type="EMBL" id="APX23645.1"/>
    </source>
</evidence>
<reference evidence="7 8" key="1">
    <citation type="submission" date="2016-03" db="EMBL/GenBank/DDBJ databases">
        <title>Deep-sea bacteria in the southern Pacific.</title>
        <authorList>
            <person name="Tang K."/>
        </authorList>
    </citation>
    <scope>NUCLEOTIDE SEQUENCE [LARGE SCALE GENOMIC DNA]</scope>
    <source>
        <strain evidence="7 8">JLT2016</strain>
    </source>
</reference>
<dbReference type="InterPro" id="IPR036388">
    <property type="entry name" value="WH-like_DNA-bd_sf"/>
</dbReference>
<evidence type="ECO:0000256" key="3">
    <source>
        <dbReference type="ARBA" id="ARBA00023163"/>
    </source>
</evidence>
<keyword evidence="2" id="KW-0238">DNA-binding</keyword>
<name>A0A1U7D6F0_9RHOB</name>
<dbReference type="SUPFAM" id="SSF46785">
    <property type="entry name" value="Winged helix' DNA-binding domain"/>
    <property type="match status" value="1"/>
</dbReference>
<evidence type="ECO:0000256" key="4">
    <source>
        <dbReference type="SAM" id="MobiDB-lite"/>
    </source>
</evidence>
<keyword evidence="8" id="KW-1185">Reference proteome</keyword>
<dbReference type="Pfam" id="PF00027">
    <property type="entry name" value="cNMP_binding"/>
    <property type="match status" value="1"/>
</dbReference>
<evidence type="ECO:0000259" key="5">
    <source>
        <dbReference type="PROSITE" id="PS50042"/>
    </source>
</evidence>
<dbReference type="KEGG" id="tpro:Ga0080559_TMP2849"/>
<keyword evidence="1" id="KW-0805">Transcription regulation</keyword>
<dbReference type="InterPro" id="IPR018490">
    <property type="entry name" value="cNMP-bd_dom_sf"/>
</dbReference>
<dbReference type="PANTHER" id="PTHR24567:SF26">
    <property type="entry name" value="REGULATORY PROTEIN YEIL"/>
    <property type="match status" value="1"/>
</dbReference>
<dbReference type="Gene3D" id="2.60.120.10">
    <property type="entry name" value="Jelly Rolls"/>
    <property type="match status" value="1"/>
</dbReference>
<dbReference type="Proteomes" id="UP000186559">
    <property type="component" value="Chromosome"/>
</dbReference>
<evidence type="ECO:0000259" key="6">
    <source>
        <dbReference type="PROSITE" id="PS51063"/>
    </source>
</evidence>
<gene>
    <name evidence="7" type="ORF">Ga0080559_TMP2849</name>
</gene>
<evidence type="ECO:0000256" key="2">
    <source>
        <dbReference type="ARBA" id="ARBA00023125"/>
    </source>
</evidence>
<evidence type="ECO:0000313" key="8">
    <source>
        <dbReference type="Proteomes" id="UP000186559"/>
    </source>
</evidence>
<dbReference type="EMBL" id="CP014796">
    <property type="protein sequence ID" value="APX23645.1"/>
    <property type="molecule type" value="Genomic_DNA"/>
</dbReference>
<dbReference type="PANTHER" id="PTHR24567">
    <property type="entry name" value="CRP FAMILY TRANSCRIPTIONAL REGULATORY PROTEIN"/>
    <property type="match status" value="1"/>
</dbReference>
<dbReference type="SUPFAM" id="SSF51206">
    <property type="entry name" value="cAMP-binding domain-like"/>
    <property type="match status" value="1"/>
</dbReference>
<dbReference type="Gene3D" id="1.10.10.10">
    <property type="entry name" value="Winged helix-like DNA-binding domain superfamily/Winged helix DNA-binding domain"/>
    <property type="match status" value="1"/>
</dbReference>
<dbReference type="PROSITE" id="PS51063">
    <property type="entry name" value="HTH_CRP_2"/>
    <property type="match status" value="1"/>
</dbReference>
<dbReference type="CDD" id="cd00038">
    <property type="entry name" value="CAP_ED"/>
    <property type="match status" value="1"/>
</dbReference>
<dbReference type="SMART" id="SM00100">
    <property type="entry name" value="cNMP"/>
    <property type="match status" value="1"/>
</dbReference>
<dbReference type="GO" id="GO:0003677">
    <property type="term" value="F:DNA binding"/>
    <property type="evidence" value="ECO:0007669"/>
    <property type="project" value="UniProtKB-KW"/>
</dbReference>
<protein>
    <submittedName>
        <fullName evidence="7">cAMP-binding protein</fullName>
    </submittedName>
</protein>
<sequence>MRSSGFCSAFDAESLVEFSAHSSWKSYDRGTEIATQGEPSDRVGVIARGLVKVVMLTERGEEHLLQILRSGQLVGIPGSETSGFAVETATDADICWMPRPIWERFLRERPQHFRACLVTMTQQLEELQLSVVKMRGRSTLERVALWLLQQLPQRSGEAAPVIRIELTRRDLASLLDMTVETLCRSLRRLDEKGAIDLITPDCAEIVDLGTLRLLAGDDAVPPRPSSVSARPAEERQFWQDWSDRPAGNDHHAVAGSGPARKGRATPTTH</sequence>
<organism evidence="7 8">
    <name type="scientific">Salipiger profundus</name>
    <dbReference type="NCBI Taxonomy" id="1229727"/>
    <lineage>
        <taxon>Bacteria</taxon>
        <taxon>Pseudomonadati</taxon>
        <taxon>Pseudomonadota</taxon>
        <taxon>Alphaproteobacteria</taxon>
        <taxon>Rhodobacterales</taxon>
        <taxon>Roseobacteraceae</taxon>
        <taxon>Salipiger</taxon>
    </lineage>
</organism>
<dbReference type="PROSITE" id="PS50042">
    <property type="entry name" value="CNMP_BINDING_3"/>
    <property type="match status" value="1"/>
</dbReference>
<dbReference type="Pfam" id="PF13545">
    <property type="entry name" value="HTH_Crp_2"/>
    <property type="match status" value="1"/>
</dbReference>
<feature type="domain" description="Cyclic nucleotide-binding" evidence="5">
    <location>
        <begin position="6"/>
        <end position="75"/>
    </location>
</feature>
<dbReference type="GO" id="GO:0005829">
    <property type="term" value="C:cytosol"/>
    <property type="evidence" value="ECO:0007669"/>
    <property type="project" value="TreeGrafter"/>
</dbReference>
<feature type="compositionally biased region" description="Basic and acidic residues" evidence="4">
    <location>
        <begin position="231"/>
        <end position="252"/>
    </location>
</feature>
<dbReference type="AlphaFoldDB" id="A0A1U7D6F0"/>
<accession>A0A1U7D6F0</accession>
<keyword evidence="3" id="KW-0804">Transcription</keyword>
<dbReference type="InterPro" id="IPR036390">
    <property type="entry name" value="WH_DNA-bd_sf"/>
</dbReference>
<dbReference type="InterPro" id="IPR012318">
    <property type="entry name" value="HTH_CRP"/>
</dbReference>
<dbReference type="GO" id="GO:0003700">
    <property type="term" value="F:DNA-binding transcription factor activity"/>
    <property type="evidence" value="ECO:0007669"/>
    <property type="project" value="TreeGrafter"/>
</dbReference>
<feature type="region of interest" description="Disordered" evidence="4">
    <location>
        <begin position="217"/>
        <end position="269"/>
    </location>
</feature>
<dbReference type="STRING" id="1229727.Ga0080559_TMP2849"/>
<proteinExistence type="predicted"/>
<evidence type="ECO:0000256" key="1">
    <source>
        <dbReference type="ARBA" id="ARBA00023015"/>
    </source>
</evidence>
<dbReference type="InterPro" id="IPR000595">
    <property type="entry name" value="cNMP-bd_dom"/>
</dbReference>
<dbReference type="PRINTS" id="PR00034">
    <property type="entry name" value="HTHCRP"/>
</dbReference>
<dbReference type="InterPro" id="IPR014710">
    <property type="entry name" value="RmlC-like_jellyroll"/>
</dbReference>
<dbReference type="InterPro" id="IPR050397">
    <property type="entry name" value="Env_Response_Regulators"/>
</dbReference>